<dbReference type="Gene3D" id="3.40.1190.20">
    <property type="match status" value="1"/>
</dbReference>
<dbReference type="InterPro" id="IPR011914">
    <property type="entry name" value="RfaE_dom_II"/>
</dbReference>
<dbReference type="InterPro" id="IPR011913">
    <property type="entry name" value="RfaE_dom_I"/>
</dbReference>
<comment type="function">
    <text evidence="2 16">Catalyzes the ADP transfer from ATP to D-glycero-beta-D-manno-heptose 1-phosphate, yielding ADP-D-glycero-beta-D-manno-heptose.</text>
</comment>
<evidence type="ECO:0000256" key="8">
    <source>
        <dbReference type="ARBA" id="ARBA00022777"/>
    </source>
</evidence>
<name>A0AAE3L2C4_9GAMM</name>
<comment type="pathway">
    <text evidence="16">Nucleotide-sugar biosynthesis; ADP-L-glycero-beta-D-manno-heptose biosynthesis; ADP-L-glycero-beta-D-manno-heptose from D-glycero-beta-D-manno-heptose 7-phosphate: step 3/4.</text>
</comment>
<reference evidence="19" key="1">
    <citation type="journal article" date="2016" name="Genome Announc.">
        <title>Draft Genome Sequences of Two Novel Amoeba-Resistant Intranuclear Bacteria, 'Candidatus Berkiella cookevillensis' and 'Candidatus Berkiella aquae'.</title>
        <authorList>
            <person name="Mehari Y.T."/>
            <person name="Arivett B.A."/>
            <person name="Farone A.L."/>
            <person name="Gunderson J.H."/>
            <person name="Farone M.B."/>
        </authorList>
    </citation>
    <scope>NUCLEOTIDE SEQUENCE</scope>
    <source>
        <strain evidence="19">CC99</strain>
    </source>
</reference>
<sequence>MSVMHYPNFSECKVVVIGDVMLDRYLHGDTSRISPEAPVPVVNIHGEEERVGGAANVAVNVAALGARCTLIAAIGQDEAGAMLKKMLLSQKVDCDLIESTYMSTITKLRVIGRQQQLLRLDFEKYYAWSAKSLEHKLEAKLSNAKVLIISDYAKGMIAEPQALIQFAKARGIRVVVDPKNEDLSVYQGADILTPNMKEFEAMVGECHSDDDIVMRAQALIHQYNFEALLITRGAHGMTLVEKHNNQYHHIPAKAREVFDITGAGDTVVAVLATCLGLDKDYLFSAKLSNVAAGISVGKLGTATIGVEELDRHFSETDINRSISGVVNKNQLLLALKKHKAQNQKIVMTNGCFDLLHTGHLAYLQEAKALGDCLVVAVNDDDSVKRLKGESRPLNRLHDRMLALAALKSVDYVVSFSEDTPRALISDVLPDVLVKGGDYETTQIAGAQEVMANGGEVKILQFVDGYSTTQLVERIHQSNQQVGEVV</sequence>
<evidence type="ECO:0000256" key="6">
    <source>
        <dbReference type="ARBA" id="ARBA00022695"/>
    </source>
</evidence>
<comment type="pathway">
    <text evidence="3">Bacterial outer membrane biogenesis; LPS core biosynthesis.</text>
</comment>
<evidence type="ECO:0000256" key="13">
    <source>
        <dbReference type="ARBA" id="ARBA00052873"/>
    </source>
</evidence>
<keyword evidence="9 16" id="KW-0067">ATP-binding</keyword>
<evidence type="ECO:0000256" key="5">
    <source>
        <dbReference type="ARBA" id="ARBA00022679"/>
    </source>
</evidence>
<evidence type="ECO:0000256" key="3">
    <source>
        <dbReference type="ARBA" id="ARBA00004713"/>
    </source>
</evidence>
<dbReference type="InterPro" id="IPR014729">
    <property type="entry name" value="Rossmann-like_a/b/a_fold"/>
</dbReference>
<feature type="binding site" evidence="16">
    <location>
        <begin position="195"/>
        <end position="198"/>
    </location>
    <ligand>
        <name>ATP</name>
        <dbReference type="ChEBI" id="CHEBI:30616"/>
    </ligand>
</feature>
<dbReference type="EC" id="2.7.7.70" evidence="16"/>
<dbReference type="SUPFAM" id="SSF52374">
    <property type="entry name" value="Nucleotidylyl transferase"/>
    <property type="match status" value="1"/>
</dbReference>
<dbReference type="Pfam" id="PF01467">
    <property type="entry name" value="CTP_transf_like"/>
    <property type="match status" value="1"/>
</dbReference>
<dbReference type="NCBIfam" id="TIGR02198">
    <property type="entry name" value="rfaE_dom_I"/>
    <property type="match status" value="1"/>
</dbReference>
<dbReference type="NCBIfam" id="TIGR02199">
    <property type="entry name" value="rfaE_dom_II"/>
    <property type="match status" value="1"/>
</dbReference>
<dbReference type="GO" id="GO:0005829">
    <property type="term" value="C:cytosol"/>
    <property type="evidence" value="ECO:0007669"/>
    <property type="project" value="TreeGrafter"/>
</dbReference>
<evidence type="ECO:0000259" key="17">
    <source>
        <dbReference type="Pfam" id="PF00294"/>
    </source>
</evidence>
<dbReference type="GO" id="GO:0033785">
    <property type="term" value="F:heptose 7-phosphate kinase activity"/>
    <property type="evidence" value="ECO:0007669"/>
    <property type="project" value="UniProtKB-UniRule"/>
</dbReference>
<keyword evidence="5 16" id="KW-0808">Transferase</keyword>
<feature type="region of interest" description="Ribokinase" evidence="16">
    <location>
        <begin position="1"/>
        <end position="323"/>
    </location>
</feature>
<evidence type="ECO:0000256" key="10">
    <source>
        <dbReference type="ARBA" id="ARBA00023268"/>
    </source>
</evidence>
<comment type="caution">
    <text evidence="19">The sequence shown here is derived from an EMBL/GenBank/DDBJ whole genome shotgun (WGS) entry which is preliminary data.</text>
</comment>
<comment type="similarity">
    <text evidence="15 16">In the C-terminal section; belongs to the cytidylyltransferase family.</text>
</comment>
<evidence type="ECO:0000313" key="20">
    <source>
        <dbReference type="Proteomes" id="UP000051494"/>
    </source>
</evidence>
<feature type="region of interest" description="Cytidylyltransferase" evidence="16">
    <location>
        <begin position="347"/>
        <end position="485"/>
    </location>
</feature>
<dbReference type="InterPro" id="IPR011611">
    <property type="entry name" value="PfkB_dom"/>
</dbReference>
<evidence type="ECO:0000256" key="12">
    <source>
        <dbReference type="ARBA" id="ARBA00047428"/>
    </source>
</evidence>
<proteinExistence type="inferred from homology"/>
<gene>
    <name evidence="16 19" type="primary">hldE</name>
    <name evidence="19" type="ORF">CC99x_001240</name>
</gene>
<dbReference type="FunFam" id="3.40.1190.20:FF:000002">
    <property type="entry name" value="Bifunctional protein HldE"/>
    <property type="match status" value="1"/>
</dbReference>
<dbReference type="CDD" id="cd01172">
    <property type="entry name" value="RfaE_like"/>
    <property type="match status" value="1"/>
</dbReference>
<evidence type="ECO:0000256" key="4">
    <source>
        <dbReference type="ARBA" id="ARBA00011738"/>
    </source>
</evidence>
<evidence type="ECO:0000256" key="9">
    <source>
        <dbReference type="ARBA" id="ARBA00022840"/>
    </source>
</evidence>
<dbReference type="InterPro" id="IPR004821">
    <property type="entry name" value="Cyt_trans-like"/>
</dbReference>
<dbReference type="NCBIfam" id="TIGR00125">
    <property type="entry name" value="cyt_tran_rel"/>
    <property type="match status" value="1"/>
</dbReference>
<dbReference type="GO" id="GO:0016773">
    <property type="term" value="F:phosphotransferase activity, alcohol group as acceptor"/>
    <property type="evidence" value="ECO:0007669"/>
    <property type="project" value="InterPro"/>
</dbReference>
<protein>
    <recommendedName>
        <fullName evidence="16">Bifunctional protein HldE</fullName>
    </recommendedName>
    <domain>
        <recommendedName>
            <fullName evidence="16">D-beta-D-heptose 7-phosphate kinase</fullName>
            <ecNumber evidence="16">2.7.1.167</ecNumber>
        </recommendedName>
        <alternativeName>
            <fullName evidence="16">D-beta-D-heptose 7-phosphotransferase</fullName>
        </alternativeName>
        <alternativeName>
            <fullName evidence="16">D-glycero-beta-D-manno-heptose-7-phosphate kinase</fullName>
        </alternativeName>
    </domain>
    <domain>
        <recommendedName>
            <fullName evidence="16">D-beta-D-heptose 1-phosphate adenylyltransferase</fullName>
            <ecNumber evidence="16">2.7.7.70</ecNumber>
        </recommendedName>
        <alternativeName>
            <fullName evidence="16">D-glycero-beta-D-manno-heptose 1-phosphate adenylyltransferase</fullName>
        </alternativeName>
    </domain>
</protein>
<organism evidence="19 20">
    <name type="scientific">Candidatus Berkiella cookevillensis</name>
    <dbReference type="NCBI Taxonomy" id="437022"/>
    <lineage>
        <taxon>Bacteria</taxon>
        <taxon>Pseudomonadati</taxon>
        <taxon>Pseudomonadota</taxon>
        <taxon>Gammaproteobacteria</taxon>
        <taxon>Candidatus Berkiellales</taxon>
        <taxon>Candidatus Berkiellaceae</taxon>
        <taxon>Candidatus Berkiella</taxon>
    </lineage>
</organism>
<comment type="catalytic activity">
    <reaction evidence="12 16">
        <text>D-glycero-beta-D-manno-heptose 1-phosphate + ATP + H(+) = ADP-D-glycero-beta-D-manno-heptose + diphosphate</text>
        <dbReference type="Rhea" id="RHEA:27465"/>
        <dbReference type="ChEBI" id="CHEBI:15378"/>
        <dbReference type="ChEBI" id="CHEBI:30616"/>
        <dbReference type="ChEBI" id="CHEBI:33019"/>
        <dbReference type="ChEBI" id="CHEBI:59967"/>
        <dbReference type="ChEBI" id="CHEBI:61593"/>
        <dbReference type="EC" id="2.7.7.70"/>
    </reaction>
</comment>
<comment type="pathway">
    <text evidence="16">Nucleotide-sugar biosynthesis; ADP-L-glycero-beta-D-manno-heptose biosynthesis; ADP-L-glycero-beta-D-manno-heptose from D-glycero-beta-D-manno-heptose 7-phosphate: step 1/4.</text>
</comment>
<dbReference type="FunFam" id="3.40.50.620:FF:000028">
    <property type="entry name" value="Bifunctional protein HldE"/>
    <property type="match status" value="1"/>
</dbReference>
<accession>A0AAE3L2C4</accession>
<dbReference type="PROSITE" id="PS00583">
    <property type="entry name" value="PFKB_KINASES_1"/>
    <property type="match status" value="1"/>
</dbReference>
<dbReference type="EC" id="2.7.1.167" evidence="16"/>
<evidence type="ECO:0000256" key="7">
    <source>
        <dbReference type="ARBA" id="ARBA00022741"/>
    </source>
</evidence>
<dbReference type="EMBL" id="LKHV02000001">
    <property type="protein sequence ID" value="MCS5707521.1"/>
    <property type="molecule type" value="Genomic_DNA"/>
</dbReference>
<comment type="catalytic activity">
    <reaction evidence="13 16">
        <text>D-glycero-beta-D-manno-heptose 7-phosphate + ATP = D-glycero-beta-D-manno-heptose 1,7-bisphosphate + ADP + H(+)</text>
        <dbReference type="Rhea" id="RHEA:27473"/>
        <dbReference type="ChEBI" id="CHEBI:15378"/>
        <dbReference type="ChEBI" id="CHEBI:30616"/>
        <dbReference type="ChEBI" id="CHEBI:60204"/>
        <dbReference type="ChEBI" id="CHEBI:60208"/>
        <dbReference type="ChEBI" id="CHEBI:456216"/>
        <dbReference type="EC" id="2.7.1.167"/>
    </reaction>
</comment>
<dbReference type="PANTHER" id="PTHR46969">
    <property type="entry name" value="BIFUNCTIONAL PROTEIN HLDE"/>
    <property type="match status" value="1"/>
</dbReference>
<dbReference type="Proteomes" id="UP000051494">
    <property type="component" value="Unassembled WGS sequence"/>
</dbReference>
<feature type="active site" evidence="16">
    <location>
        <position position="265"/>
    </location>
</feature>
<feature type="domain" description="Cytidyltransferase-like" evidence="18">
    <location>
        <begin position="347"/>
        <end position="458"/>
    </location>
</feature>
<comment type="similarity">
    <text evidence="14 16">In the N-terminal section; belongs to the carbohydrate kinase PfkB family.</text>
</comment>
<dbReference type="PANTHER" id="PTHR46969:SF1">
    <property type="entry name" value="BIFUNCTIONAL PROTEIN HLDE"/>
    <property type="match status" value="1"/>
</dbReference>
<keyword evidence="10 16" id="KW-0511">Multifunctional enzyme</keyword>
<comment type="function">
    <text evidence="1 16">Catalyzes the phosphorylation of D-glycero-D-manno-heptose 7-phosphate at the C-1 position to selectively form D-glycero-beta-D-manno-heptose-1,7-bisphosphate.</text>
</comment>
<dbReference type="NCBIfam" id="NF008454">
    <property type="entry name" value="PRK11316.1"/>
    <property type="match status" value="1"/>
</dbReference>
<dbReference type="AlphaFoldDB" id="A0AAE3L2C4"/>
<evidence type="ECO:0000259" key="18">
    <source>
        <dbReference type="Pfam" id="PF01467"/>
    </source>
</evidence>
<dbReference type="GO" id="GO:0005524">
    <property type="term" value="F:ATP binding"/>
    <property type="evidence" value="ECO:0007669"/>
    <property type="project" value="UniProtKB-UniRule"/>
</dbReference>
<dbReference type="GO" id="GO:0033786">
    <property type="term" value="F:heptose-1-phosphate adenylyltransferase activity"/>
    <property type="evidence" value="ECO:0007669"/>
    <property type="project" value="UniProtKB-UniRule"/>
</dbReference>
<evidence type="ECO:0000313" key="19">
    <source>
        <dbReference type="EMBL" id="MCS5707521.1"/>
    </source>
</evidence>
<dbReference type="Pfam" id="PF00294">
    <property type="entry name" value="PfkB"/>
    <property type="match status" value="1"/>
</dbReference>
<dbReference type="HAMAP" id="MF_01603">
    <property type="entry name" value="HldE"/>
    <property type="match status" value="1"/>
</dbReference>
<evidence type="ECO:0000256" key="14">
    <source>
        <dbReference type="ARBA" id="ARBA00060955"/>
    </source>
</evidence>
<evidence type="ECO:0000256" key="11">
    <source>
        <dbReference type="ARBA" id="ARBA00023277"/>
    </source>
</evidence>
<dbReference type="InterPro" id="IPR029056">
    <property type="entry name" value="Ribokinase-like"/>
</dbReference>
<keyword evidence="7 16" id="KW-0547">Nucleotide-binding</keyword>
<evidence type="ECO:0000256" key="1">
    <source>
        <dbReference type="ARBA" id="ARBA00002319"/>
    </source>
</evidence>
<evidence type="ECO:0000256" key="16">
    <source>
        <dbReference type="HAMAP-Rule" id="MF_01603"/>
    </source>
</evidence>
<keyword evidence="20" id="KW-1185">Reference proteome</keyword>
<feature type="domain" description="Carbohydrate kinase PfkB" evidence="17">
    <location>
        <begin position="13"/>
        <end position="303"/>
    </location>
</feature>
<dbReference type="InterPro" id="IPR023030">
    <property type="entry name" value="Bifunc_HldE"/>
</dbReference>
<evidence type="ECO:0000256" key="15">
    <source>
        <dbReference type="ARBA" id="ARBA00061122"/>
    </source>
</evidence>
<keyword evidence="11 16" id="KW-0119">Carbohydrate metabolism</keyword>
<dbReference type="SUPFAM" id="SSF53613">
    <property type="entry name" value="Ribokinase-like"/>
    <property type="match status" value="1"/>
</dbReference>
<keyword evidence="8 16" id="KW-0418">Kinase</keyword>
<dbReference type="RefSeq" id="WP_235528049.1">
    <property type="nucleotide sequence ID" value="NZ_LKHV02000001.1"/>
</dbReference>
<evidence type="ECO:0000256" key="2">
    <source>
        <dbReference type="ARBA" id="ARBA00003753"/>
    </source>
</evidence>
<keyword evidence="6 16" id="KW-0548">Nucleotidyltransferase</keyword>
<dbReference type="Gene3D" id="3.40.50.620">
    <property type="entry name" value="HUPs"/>
    <property type="match status" value="1"/>
</dbReference>
<comment type="subunit">
    <text evidence="4 16">Homodimer.</text>
</comment>
<dbReference type="InterPro" id="IPR002173">
    <property type="entry name" value="Carboh/pur_kinase_PfkB_CS"/>
</dbReference>
<reference evidence="19" key="2">
    <citation type="submission" date="2021-06" db="EMBL/GenBank/DDBJ databases">
        <title>Genomic Description and Analysis of Intracellular Bacteria, Candidatus Berkiella cookevillensis and Candidatus Berkiella aquae.</title>
        <authorList>
            <person name="Kidane D.T."/>
            <person name="Mehari Y.T."/>
            <person name="Rice F.C."/>
            <person name="Arivett B.A."/>
            <person name="Farone A.L."/>
            <person name="Berk S.G."/>
            <person name="Farone M.B."/>
        </authorList>
    </citation>
    <scope>NUCLEOTIDE SEQUENCE</scope>
    <source>
        <strain evidence="19">CC99</strain>
    </source>
</reference>